<dbReference type="EMBL" id="KQ085995">
    <property type="protein sequence ID" value="KLO11677.1"/>
    <property type="molecule type" value="Genomic_DNA"/>
</dbReference>
<accession>A0A0H2RJ69</accession>
<dbReference type="Proteomes" id="UP000053477">
    <property type="component" value="Unassembled WGS sequence"/>
</dbReference>
<name>A0A0H2RJ69_9AGAM</name>
<evidence type="ECO:0000313" key="2">
    <source>
        <dbReference type="Proteomes" id="UP000053477"/>
    </source>
</evidence>
<evidence type="ECO:0000313" key="1">
    <source>
        <dbReference type="EMBL" id="KLO11677.1"/>
    </source>
</evidence>
<sequence length="272" mass="31835">MAVDEKLKKVVHDAFQRLFEEKKLGIESKEKREEEFKASLKPFFNGRTDEEFEEYPFQAILLLFYHNEPDEWENMNIAALQALQVLISCAVPSVPRNRRRVRFEEADERTSSVSDLNPARSTTISDLPHQDITTSLEVQRSLIHNQTDSQIDASLASLKRFDTLPPKTKRKLRKFLVAEVRMFSLETDLMGALDMLKKMERTEENVEKMKAFLDKFSRMRPELEEVNRRLTKQFFDALEDLKNLGPKYVKLGKAFTKLSLYQKLEARKKTLV</sequence>
<reference evidence="1 2" key="1">
    <citation type="submission" date="2015-04" db="EMBL/GenBank/DDBJ databases">
        <title>Complete genome sequence of Schizopora paradoxa KUC8140, a cosmopolitan wood degrader in East Asia.</title>
        <authorList>
            <consortium name="DOE Joint Genome Institute"/>
            <person name="Min B."/>
            <person name="Park H."/>
            <person name="Jang Y."/>
            <person name="Kim J.-J."/>
            <person name="Kim K.H."/>
            <person name="Pangilinan J."/>
            <person name="Lipzen A."/>
            <person name="Riley R."/>
            <person name="Grigoriev I.V."/>
            <person name="Spatafora J.W."/>
            <person name="Choi I.-G."/>
        </authorList>
    </citation>
    <scope>NUCLEOTIDE SEQUENCE [LARGE SCALE GENOMIC DNA]</scope>
    <source>
        <strain evidence="1 2">KUC8140</strain>
    </source>
</reference>
<dbReference type="AlphaFoldDB" id="A0A0H2RJ69"/>
<gene>
    <name evidence="1" type="ORF">SCHPADRAFT_998748</name>
</gene>
<organism evidence="1 2">
    <name type="scientific">Schizopora paradoxa</name>
    <dbReference type="NCBI Taxonomy" id="27342"/>
    <lineage>
        <taxon>Eukaryota</taxon>
        <taxon>Fungi</taxon>
        <taxon>Dikarya</taxon>
        <taxon>Basidiomycota</taxon>
        <taxon>Agaricomycotina</taxon>
        <taxon>Agaricomycetes</taxon>
        <taxon>Hymenochaetales</taxon>
        <taxon>Schizoporaceae</taxon>
        <taxon>Schizopora</taxon>
    </lineage>
</organism>
<dbReference type="InParanoid" id="A0A0H2RJ69"/>
<keyword evidence="2" id="KW-1185">Reference proteome</keyword>
<protein>
    <submittedName>
        <fullName evidence="1">Uncharacterized protein</fullName>
    </submittedName>
</protein>
<proteinExistence type="predicted"/>